<gene>
    <name evidence="2" type="ORF">PQQ63_25045</name>
</gene>
<feature type="transmembrane region" description="Helical" evidence="1">
    <location>
        <begin position="76"/>
        <end position="95"/>
    </location>
</feature>
<evidence type="ECO:0000313" key="3">
    <source>
        <dbReference type="Proteomes" id="UP001629432"/>
    </source>
</evidence>
<keyword evidence="3" id="KW-1185">Reference proteome</keyword>
<keyword evidence="1" id="KW-0812">Transmembrane</keyword>
<keyword evidence="1" id="KW-1133">Transmembrane helix</keyword>
<comment type="caution">
    <text evidence="2">The sequence shown here is derived from an EMBL/GenBank/DDBJ whole genome shotgun (WGS) entry which is preliminary data.</text>
</comment>
<keyword evidence="1" id="KW-0472">Membrane</keyword>
<dbReference type="Proteomes" id="UP001629432">
    <property type="component" value="Unassembled WGS sequence"/>
</dbReference>
<sequence length="112" mass="11972">MLSIGLLLIWIPCGSNWFFACEAPGGVFGALQAGLFWFDWLTPWRFLVCLPTALALLDLVACAALVCVFMVLAFPCFLIGVLASPLCGAGTYFSLPAAKKSRQKKAAHTASS</sequence>
<evidence type="ECO:0000313" key="2">
    <source>
        <dbReference type="EMBL" id="MFM0639963.1"/>
    </source>
</evidence>
<dbReference type="RefSeq" id="WP_408338640.1">
    <property type="nucleotide sequence ID" value="NZ_JAQQCF010000024.1"/>
</dbReference>
<name>A0ABW9DZK9_9BURK</name>
<organism evidence="2 3">
    <name type="scientific">Paraburkholderia metrosideri</name>
    <dbReference type="NCBI Taxonomy" id="580937"/>
    <lineage>
        <taxon>Bacteria</taxon>
        <taxon>Pseudomonadati</taxon>
        <taxon>Pseudomonadota</taxon>
        <taxon>Betaproteobacteria</taxon>
        <taxon>Burkholderiales</taxon>
        <taxon>Burkholderiaceae</taxon>
        <taxon>Paraburkholderia</taxon>
    </lineage>
</organism>
<proteinExistence type="predicted"/>
<protein>
    <submittedName>
        <fullName evidence="2">Uncharacterized protein</fullName>
    </submittedName>
</protein>
<accession>A0ABW9DZK9</accession>
<dbReference type="EMBL" id="JAQQCF010000024">
    <property type="protein sequence ID" value="MFM0639963.1"/>
    <property type="molecule type" value="Genomic_DNA"/>
</dbReference>
<evidence type="ECO:0000256" key="1">
    <source>
        <dbReference type="SAM" id="Phobius"/>
    </source>
</evidence>
<reference evidence="2 3" key="1">
    <citation type="journal article" date="2024" name="Chem. Sci.">
        <title>Discovery of megapolipeptins by genome mining of a Burkholderiales bacteria collection.</title>
        <authorList>
            <person name="Paulo B.S."/>
            <person name="Recchia M.J.J."/>
            <person name="Lee S."/>
            <person name="Fergusson C.H."/>
            <person name="Romanowski S.B."/>
            <person name="Hernandez A."/>
            <person name="Krull N."/>
            <person name="Liu D.Y."/>
            <person name="Cavanagh H."/>
            <person name="Bos A."/>
            <person name="Gray C.A."/>
            <person name="Murphy B.T."/>
            <person name="Linington R.G."/>
            <person name="Eustaquio A.S."/>
        </authorList>
    </citation>
    <scope>NUCLEOTIDE SEQUENCE [LARGE SCALE GENOMIC DNA]</scope>
    <source>
        <strain evidence="2 3">RL17-338-BIC-A</strain>
    </source>
</reference>
<feature type="transmembrane region" description="Helical" evidence="1">
    <location>
        <begin position="44"/>
        <end position="69"/>
    </location>
</feature>